<feature type="region of interest" description="Disordered" evidence="1">
    <location>
        <begin position="45"/>
        <end position="67"/>
    </location>
</feature>
<name>A0A9W9K6Y2_9EURO</name>
<reference evidence="2" key="2">
    <citation type="journal article" date="2023" name="IMA Fungus">
        <title>Comparative genomic study of the Penicillium genus elucidates a diverse pangenome and 15 lateral gene transfer events.</title>
        <authorList>
            <person name="Petersen C."/>
            <person name="Sorensen T."/>
            <person name="Nielsen M.R."/>
            <person name="Sondergaard T.E."/>
            <person name="Sorensen J.L."/>
            <person name="Fitzpatrick D.A."/>
            <person name="Frisvad J.C."/>
            <person name="Nielsen K.L."/>
        </authorList>
    </citation>
    <scope>NUCLEOTIDE SEQUENCE</scope>
    <source>
        <strain evidence="2">IBT 34128</strain>
    </source>
</reference>
<reference evidence="2" key="1">
    <citation type="submission" date="2022-11" db="EMBL/GenBank/DDBJ databases">
        <authorList>
            <person name="Petersen C."/>
        </authorList>
    </citation>
    <scope>NUCLEOTIDE SEQUENCE</scope>
    <source>
        <strain evidence="2">IBT 34128</strain>
    </source>
</reference>
<evidence type="ECO:0000313" key="3">
    <source>
        <dbReference type="Proteomes" id="UP001141434"/>
    </source>
</evidence>
<proteinExistence type="predicted"/>
<keyword evidence="3" id="KW-1185">Reference proteome</keyword>
<dbReference type="GeneID" id="81394534"/>
<sequence length="413" mass="46188">MKGTSIFQFKSWPKIHQPLPRTPRESQQLLNALTSSFRRQLDHAYPTSESAHHGDRPANADSSTHATNQHLQSILENPLFRIVPPKTPSPDHHALRSIEDQRRLAEEPMVVFDELVASGSVTPSAITSCLKSQLLRTRSRADMKISRTAARIVDWFWASDGTSRQNLLRSRASTTSLTKFMVTEGLHGTVIEWLRMLLSQDLGGPNGRITEGLARQTFSHFLIDFMDAEIRLGQGFSSALDYYLRICQMHASAQSAHPASRKAMLLAAGAHLSRVAMEQKTSIEQVSAAVYDQYRETMSSLSPRSLLSASVALYHPTHPDTQPFLQFVETLPSHKLQSWNDARRDAFFKIGVEALRILIEKNKIRDATSLAQQIQQLLPGKPTSTAPEGSRVSHVSPEEEYLLNRLDLGHMVG</sequence>
<evidence type="ECO:0000256" key="1">
    <source>
        <dbReference type="SAM" id="MobiDB-lite"/>
    </source>
</evidence>
<evidence type="ECO:0000313" key="2">
    <source>
        <dbReference type="EMBL" id="KAJ5095428.1"/>
    </source>
</evidence>
<dbReference type="RefSeq" id="XP_056510979.1">
    <property type="nucleotide sequence ID" value="XM_056655366.1"/>
</dbReference>
<accession>A0A9W9K6Y2</accession>
<protein>
    <submittedName>
        <fullName evidence="2">Uncharacterized protein</fullName>
    </submittedName>
</protein>
<organism evidence="2 3">
    <name type="scientific">Penicillium alfredii</name>
    <dbReference type="NCBI Taxonomy" id="1506179"/>
    <lineage>
        <taxon>Eukaryota</taxon>
        <taxon>Fungi</taxon>
        <taxon>Dikarya</taxon>
        <taxon>Ascomycota</taxon>
        <taxon>Pezizomycotina</taxon>
        <taxon>Eurotiomycetes</taxon>
        <taxon>Eurotiomycetidae</taxon>
        <taxon>Eurotiales</taxon>
        <taxon>Aspergillaceae</taxon>
        <taxon>Penicillium</taxon>
    </lineage>
</organism>
<dbReference type="EMBL" id="JAPMSZ010000007">
    <property type="protein sequence ID" value="KAJ5095428.1"/>
    <property type="molecule type" value="Genomic_DNA"/>
</dbReference>
<dbReference type="Proteomes" id="UP001141434">
    <property type="component" value="Unassembled WGS sequence"/>
</dbReference>
<dbReference type="OrthoDB" id="5424391at2759"/>
<gene>
    <name evidence="2" type="ORF">NUU61_004784</name>
</gene>
<comment type="caution">
    <text evidence="2">The sequence shown here is derived from an EMBL/GenBank/DDBJ whole genome shotgun (WGS) entry which is preliminary data.</text>
</comment>
<dbReference type="AlphaFoldDB" id="A0A9W9K6Y2"/>